<dbReference type="InterPro" id="IPR027417">
    <property type="entry name" value="P-loop_NTPase"/>
</dbReference>
<evidence type="ECO:0000256" key="2">
    <source>
        <dbReference type="ARBA" id="ARBA00022840"/>
    </source>
</evidence>
<dbReference type="CDD" id="cd00009">
    <property type="entry name" value="AAA"/>
    <property type="match status" value="1"/>
</dbReference>
<dbReference type="InterPro" id="IPR018368">
    <property type="entry name" value="ClpA/B_CS1"/>
</dbReference>
<keyword evidence="2" id="KW-0067">ATP-binding</keyword>
<gene>
    <name evidence="7" type="ORF">U9M48_017656</name>
</gene>
<sequence length="322" mass="36202">MPRRAPLPRRRQLPQLPDAPQQPRHPGTRARSLPAAAVPSPGAAPPLCALLRHRYCATPLAQPGVGKTAVVEGLTQRVVRGNQPPRCRLISLDMGALVAGTKYRGEFEERLMAVLKKVETAAGKVIFFIDGIHLVLGAGMTEGSMDAANLFKPMLPRGQLWCIGATTLEEYCKYVEKNTAFERRFQCSVFVADTINILRGLKEKYKGHHGVGIQDHTLIVSTQLSSRYIMGCHLPDKAINLVDEICANVRVQLDSQPRRSTTSRGREFKSSMRGRRRRTRPAKPGWLRRSRKELGDLRDKLQPLSMKYRKEKENIDEIRKLK</sequence>
<keyword evidence="8" id="KW-1185">Reference proteome</keyword>
<feature type="domain" description="ClpA/ClpB AAA lid" evidence="6">
    <location>
        <begin position="192"/>
        <end position="261"/>
    </location>
</feature>
<reference evidence="7 8" key="1">
    <citation type="submission" date="2024-02" db="EMBL/GenBank/DDBJ databases">
        <title>High-quality chromosome-scale genome assembly of Pensacola bahiagrass (Paspalum notatum Flugge var. saurae).</title>
        <authorList>
            <person name="Vega J.M."/>
            <person name="Podio M."/>
            <person name="Orjuela J."/>
            <person name="Siena L.A."/>
            <person name="Pessino S.C."/>
            <person name="Combes M.C."/>
            <person name="Mariac C."/>
            <person name="Albertini E."/>
            <person name="Pupilli F."/>
            <person name="Ortiz J.P.A."/>
            <person name="Leblanc O."/>
        </authorList>
    </citation>
    <scope>NUCLEOTIDE SEQUENCE [LARGE SCALE GENOMIC DNA]</scope>
    <source>
        <strain evidence="7">R1</strain>
        <tissue evidence="7">Leaf</tissue>
    </source>
</reference>
<evidence type="ECO:0000259" key="6">
    <source>
        <dbReference type="Pfam" id="PF17871"/>
    </source>
</evidence>
<dbReference type="SUPFAM" id="SSF52540">
    <property type="entry name" value="P-loop containing nucleoside triphosphate hydrolases"/>
    <property type="match status" value="1"/>
</dbReference>
<evidence type="ECO:0000256" key="4">
    <source>
        <dbReference type="SAM" id="MobiDB-lite"/>
    </source>
</evidence>
<feature type="domain" description="ATPase AAA-type core" evidence="5">
    <location>
        <begin position="62"/>
        <end position="167"/>
    </location>
</feature>
<evidence type="ECO:0000313" key="7">
    <source>
        <dbReference type="EMBL" id="WVZ68757.1"/>
    </source>
</evidence>
<organism evidence="7 8">
    <name type="scientific">Paspalum notatum var. saurae</name>
    <dbReference type="NCBI Taxonomy" id="547442"/>
    <lineage>
        <taxon>Eukaryota</taxon>
        <taxon>Viridiplantae</taxon>
        <taxon>Streptophyta</taxon>
        <taxon>Embryophyta</taxon>
        <taxon>Tracheophyta</taxon>
        <taxon>Spermatophyta</taxon>
        <taxon>Magnoliopsida</taxon>
        <taxon>Liliopsida</taxon>
        <taxon>Poales</taxon>
        <taxon>Poaceae</taxon>
        <taxon>PACMAD clade</taxon>
        <taxon>Panicoideae</taxon>
        <taxon>Andropogonodae</taxon>
        <taxon>Paspaleae</taxon>
        <taxon>Paspalinae</taxon>
        <taxon>Paspalum</taxon>
    </lineage>
</organism>
<evidence type="ECO:0000313" key="8">
    <source>
        <dbReference type="Proteomes" id="UP001341281"/>
    </source>
</evidence>
<keyword evidence="3" id="KW-0143">Chaperone</keyword>
<evidence type="ECO:0000256" key="3">
    <source>
        <dbReference type="ARBA" id="ARBA00023186"/>
    </source>
</evidence>
<evidence type="ECO:0000256" key="1">
    <source>
        <dbReference type="ARBA" id="ARBA00022741"/>
    </source>
</evidence>
<dbReference type="GO" id="GO:0005737">
    <property type="term" value="C:cytoplasm"/>
    <property type="evidence" value="ECO:0007669"/>
    <property type="project" value="TreeGrafter"/>
</dbReference>
<dbReference type="AlphaFoldDB" id="A0AAQ3WP36"/>
<dbReference type="PANTHER" id="PTHR11638:SF18">
    <property type="entry name" value="HEAT SHOCK PROTEIN 104"/>
    <property type="match status" value="1"/>
</dbReference>
<feature type="compositionally biased region" description="Low complexity" evidence="4">
    <location>
        <begin position="13"/>
        <end position="24"/>
    </location>
</feature>
<dbReference type="PANTHER" id="PTHR11638">
    <property type="entry name" value="ATP-DEPENDENT CLP PROTEASE"/>
    <property type="match status" value="1"/>
</dbReference>
<dbReference type="PROSITE" id="PS00870">
    <property type="entry name" value="CLPAB_1"/>
    <property type="match status" value="1"/>
</dbReference>
<dbReference type="InterPro" id="IPR050130">
    <property type="entry name" value="ClpA_ClpB"/>
</dbReference>
<dbReference type="InterPro" id="IPR041546">
    <property type="entry name" value="ClpA/ClpB_AAA_lid"/>
</dbReference>
<dbReference type="GO" id="GO:0016887">
    <property type="term" value="F:ATP hydrolysis activity"/>
    <property type="evidence" value="ECO:0007669"/>
    <property type="project" value="InterPro"/>
</dbReference>
<protein>
    <submittedName>
        <fullName evidence="7">Uncharacterized protein</fullName>
    </submittedName>
</protein>
<dbReference type="EMBL" id="CP144748">
    <property type="protein sequence ID" value="WVZ68757.1"/>
    <property type="molecule type" value="Genomic_DNA"/>
</dbReference>
<dbReference type="InterPro" id="IPR003959">
    <property type="entry name" value="ATPase_AAA_core"/>
</dbReference>
<dbReference type="Proteomes" id="UP001341281">
    <property type="component" value="Chromosome 04"/>
</dbReference>
<dbReference type="Pfam" id="PF17871">
    <property type="entry name" value="AAA_lid_9"/>
    <property type="match status" value="1"/>
</dbReference>
<keyword evidence="1" id="KW-0547">Nucleotide-binding</keyword>
<proteinExistence type="predicted"/>
<evidence type="ECO:0000259" key="5">
    <source>
        <dbReference type="Pfam" id="PF00004"/>
    </source>
</evidence>
<dbReference type="GO" id="GO:0005524">
    <property type="term" value="F:ATP binding"/>
    <property type="evidence" value="ECO:0007669"/>
    <property type="project" value="UniProtKB-KW"/>
</dbReference>
<feature type="region of interest" description="Disordered" evidence="4">
    <location>
        <begin position="1"/>
        <end position="38"/>
    </location>
</feature>
<feature type="compositionally biased region" description="Basic residues" evidence="4">
    <location>
        <begin position="1"/>
        <end position="12"/>
    </location>
</feature>
<feature type="region of interest" description="Disordered" evidence="4">
    <location>
        <begin position="256"/>
        <end position="289"/>
    </location>
</feature>
<dbReference type="GO" id="GO:0034605">
    <property type="term" value="P:cellular response to heat"/>
    <property type="evidence" value="ECO:0007669"/>
    <property type="project" value="TreeGrafter"/>
</dbReference>
<feature type="compositionally biased region" description="Basic residues" evidence="4">
    <location>
        <begin position="272"/>
        <end position="289"/>
    </location>
</feature>
<name>A0AAQ3WP36_PASNO</name>
<dbReference type="Pfam" id="PF00004">
    <property type="entry name" value="AAA"/>
    <property type="match status" value="1"/>
</dbReference>
<dbReference type="Gene3D" id="3.40.50.300">
    <property type="entry name" value="P-loop containing nucleotide triphosphate hydrolases"/>
    <property type="match status" value="2"/>
</dbReference>
<accession>A0AAQ3WP36</accession>